<dbReference type="Proteomes" id="UP001160148">
    <property type="component" value="Unassembled WGS sequence"/>
</dbReference>
<name>A0AAV0XYL7_9HEMI</name>
<evidence type="ECO:0008006" key="4">
    <source>
        <dbReference type="Google" id="ProtNLM"/>
    </source>
</evidence>
<proteinExistence type="predicted"/>
<evidence type="ECO:0000313" key="3">
    <source>
        <dbReference type="Proteomes" id="UP001160148"/>
    </source>
</evidence>
<keyword evidence="3" id="KW-1185">Reference proteome</keyword>
<protein>
    <recommendedName>
        <fullName evidence="4">Envelope protein</fullName>
    </recommendedName>
</protein>
<keyword evidence="1" id="KW-0472">Membrane</keyword>
<keyword evidence="1" id="KW-0812">Transmembrane</keyword>
<evidence type="ECO:0000256" key="1">
    <source>
        <dbReference type="SAM" id="Phobius"/>
    </source>
</evidence>
<sequence>MNPTEETQVIPIQKLSDLSHEIFDIVSMDNLQTNNTSVNTGNRIQLLKNSLKCDHMNTEEKEVILDLCSKFSNNIRKIRHYITSDRDNFNDDNMEKIIKNQILNLQTIYKQYSLELTRINQILHFAIQGKLHPLVISSAQLLEEIKTIKLNLPSNLDIPVKLDLSDMSEIFKIMQTTIVRNNDIIMFINTVPIVSSTLYNLYNIIPNPMLIENNIYMFIKPRIKYLALTIDQEYYVNLDQNEFSMCYDTKHFKVCKNLVTQRVTTSDDCELNLIINTKSANIENVCKFKYTSIKHGIFHKLMSANSWLYTVNQQNLIITCLNYNQIIKQIYGTGIISLSEQCSASSAGYHMIPFRTMYSDIDSDIIPNINISRYTHKTPYVKNVLPSESIFENYEENEVVTQNNTNNEPIIANIGLISCTCIILLIIIFSLIIIIIVYKRKIKNVSQPSLTEPDNIETVVLKEGKSSPKIIL</sequence>
<keyword evidence="1" id="KW-1133">Transmembrane helix</keyword>
<dbReference type="Pfam" id="PF12259">
    <property type="entry name" value="Baculo_F"/>
    <property type="match status" value="1"/>
</dbReference>
<comment type="caution">
    <text evidence="2">The sequence shown here is derived from an EMBL/GenBank/DDBJ whole genome shotgun (WGS) entry which is preliminary data.</text>
</comment>
<dbReference type="AlphaFoldDB" id="A0AAV0XYL7"/>
<gene>
    <name evidence="2" type="ORF">MEUPH1_LOCUS27423</name>
</gene>
<reference evidence="2 3" key="1">
    <citation type="submission" date="2023-01" db="EMBL/GenBank/DDBJ databases">
        <authorList>
            <person name="Whitehead M."/>
        </authorList>
    </citation>
    <scope>NUCLEOTIDE SEQUENCE [LARGE SCALE GENOMIC DNA]</scope>
</reference>
<dbReference type="EMBL" id="CARXXK010001116">
    <property type="protein sequence ID" value="CAI6373715.1"/>
    <property type="molecule type" value="Genomic_DNA"/>
</dbReference>
<organism evidence="2 3">
    <name type="scientific">Macrosiphum euphorbiae</name>
    <name type="common">potato aphid</name>
    <dbReference type="NCBI Taxonomy" id="13131"/>
    <lineage>
        <taxon>Eukaryota</taxon>
        <taxon>Metazoa</taxon>
        <taxon>Ecdysozoa</taxon>
        <taxon>Arthropoda</taxon>
        <taxon>Hexapoda</taxon>
        <taxon>Insecta</taxon>
        <taxon>Pterygota</taxon>
        <taxon>Neoptera</taxon>
        <taxon>Paraneoptera</taxon>
        <taxon>Hemiptera</taxon>
        <taxon>Sternorrhyncha</taxon>
        <taxon>Aphidomorpha</taxon>
        <taxon>Aphidoidea</taxon>
        <taxon>Aphididae</taxon>
        <taxon>Macrosiphini</taxon>
        <taxon>Macrosiphum</taxon>
    </lineage>
</organism>
<evidence type="ECO:0000313" key="2">
    <source>
        <dbReference type="EMBL" id="CAI6373715.1"/>
    </source>
</evidence>
<accession>A0AAV0XYL7</accession>
<dbReference type="InterPro" id="IPR022048">
    <property type="entry name" value="Envelope_fusion-like"/>
</dbReference>
<feature type="transmembrane region" description="Helical" evidence="1">
    <location>
        <begin position="410"/>
        <end position="438"/>
    </location>
</feature>